<gene>
    <name evidence="7" type="primary">BnaC05g40830D</name>
    <name evidence="6" type="ORF">DARMORV10_C05P55560.1</name>
    <name evidence="7" type="ORF">GSBRNA2T00074317001</name>
</gene>
<evidence type="ECO:0000256" key="1">
    <source>
        <dbReference type="ARBA" id="ARBA00022679"/>
    </source>
</evidence>
<evidence type="ECO:0000256" key="5">
    <source>
        <dbReference type="SAM" id="MobiDB-lite"/>
    </source>
</evidence>
<dbReference type="Gramene" id="CDY42136">
    <property type="protein sequence ID" value="CDY42136"/>
    <property type="gene ID" value="GSBRNA2T00074317001"/>
</dbReference>
<dbReference type="Proteomes" id="UP000028999">
    <property type="component" value="Unassembled WGS sequence"/>
</dbReference>
<reference evidence="6" key="3">
    <citation type="submission" date="2021-01" db="EMBL/GenBank/DDBJ databases">
        <authorList>
            <consortium name="Genoscope - CEA"/>
            <person name="William W."/>
        </authorList>
    </citation>
    <scope>NUCLEOTIDE SEQUENCE</scope>
</reference>
<dbReference type="SUPFAM" id="SSF56112">
    <property type="entry name" value="Protein kinase-like (PK-like)"/>
    <property type="match status" value="1"/>
</dbReference>
<evidence type="ECO:0000313" key="7">
    <source>
        <dbReference type="EMBL" id="CDY42136.1"/>
    </source>
</evidence>
<dbReference type="EMBL" id="LK032516">
    <property type="protein sequence ID" value="CDY42136.1"/>
    <property type="molecule type" value="Genomic_DNA"/>
</dbReference>
<dbReference type="PANTHER" id="PTHR43671:SF76">
    <property type="entry name" value="SERINE_THREONINE-PROTEIN KINASE NEK7"/>
    <property type="match status" value="1"/>
</dbReference>
<keyword evidence="2" id="KW-0547">Nucleotide-binding</keyword>
<keyword evidence="3" id="KW-0418">Kinase</keyword>
<reference evidence="7" key="2">
    <citation type="submission" date="2014-06" db="EMBL/GenBank/DDBJ databases">
        <authorList>
            <person name="Genoscope - CEA"/>
        </authorList>
    </citation>
    <scope>NUCLEOTIDE SEQUENCE</scope>
</reference>
<name>A0A078HWM5_BRANA</name>
<dbReference type="PaxDb" id="3708-A0A078HWM5"/>
<accession>A0A078HWM5</accession>
<proteinExistence type="predicted"/>
<feature type="compositionally biased region" description="Polar residues" evidence="5">
    <location>
        <begin position="149"/>
        <end position="162"/>
    </location>
</feature>
<dbReference type="EMBL" id="HG994369">
    <property type="protein sequence ID" value="CAF1935184.1"/>
    <property type="molecule type" value="Genomic_DNA"/>
</dbReference>
<dbReference type="GO" id="GO:0016301">
    <property type="term" value="F:kinase activity"/>
    <property type="evidence" value="ECO:0007669"/>
    <property type="project" value="UniProtKB-KW"/>
</dbReference>
<feature type="compositionally biased region" description="Basic and acidic residues" evidence="5">
    <location>
        <begin position="163"/>
        <end position="174"/>
    </location>
</feature>
<evidence type="ECO:0000313" key="6">
    <source>
        <dbReference type="EMBL" id="CAF1935184.1"/>
    </source>
</evidence>
<dbReference type="InterPro" id="IPR050660">
    <property type="entry name" value="NEK_Ser/Thr_kinase"/>
</dbReference>
<organism evidence="7 8">
    <name type="scientific">Brassica napus</name>
    <name type="common">Rape</name>
    <dbReference type="NCBI Taxonomy" id="3708"/>
    <lineage>
        <taxon>Eukaryota</taxon>
        <taxon>Viridiplantae</taxon>
        <taxon>Streptophyta</taxon>
        <taxon>Embryophyta</taxon>
        <taxon>Tracheophyta</taxon>
        <taxon>Spermatophyta</taxon>
        <taxon>Magnoliopsida</taxon>
        <taxon>eudicotyledons</taxon>
        <taxon>Gunneridae</taxon>
        <taxon>Pentapetalae</taxon>
        <taxon>rosids</taxon>
        <taxon>malvids</taxon>
        <taxon>Brassicales</taxon>
        <taxon>Brassicaceae</taxon>
        <taxon>Brassiceae</taxon>
        <taxon>Brassica</taxon>
    </lineage>
</organism>
<protein>
    <submittedName>
        <fullName evidence="6">(rape) hypothetical protein</fullName>
    </submittedName>
    <submittedName>
        <fullName evidence="7">BnaC05g40830D protein</fullName>
    </submittedName>
</protein>
<sequence>MYISLDIWSLGKLKEFNSQYVQDFKVTDKESHLFMLDLFCSGYCVYEITSHQPAIKAPRKITVINKINRAMLSHIPLTLYYRKQMIKLILRKKPEHRPTRPQGPSQFFELLRNPCLQPYLLQCQNLSPIYLLVFPIGSPKDKTRRSLLPGNSSPQAASSTNGSEEKLETKKDGQEAETQEEVLEPIVRYLSESLQPLNSEVVAESECLSGSVEVTEAKTVKLRAE</sequence>
<dbReference type="AlphaFoldDB" id="A0A078HWM5"/>
<evidence type="ECO:0000313" key="8">
    <source>
        <dbReference type="Proteomes" id="UP000028999"/>
    </source>
</evidence>
<evidence type="ECO:0000256" key="2">
    <source>
        <dbReference type="ARBA" id="ARBA00022741"/>
    </source>
</evidence>
<dbReference type="Proteomes" id="UP001295469">
    <property type="component" value="Chromosome C05"/>
</dbReference>
<keyword evidence="1" id="KW-0808">Transferase</keyword>
<feature type="region of interest" description="Disordered" evidence="5">
    <location>
        <begin position="143"/>
        <end position="182"/>
    </location>
</feature>
<reference evidence="7 8" key="1">
    <citation type="journal article" date="2014" name="Science">
        <title>Plant genetics. Early allopolyploid evolution in the post-Neolithic Brassica napus oilseed genome.</title>
        <authorList>
            <person name="Chalhoub B."/>
            <person name="Denoeud F."/>
            <person name="Liu S."/>
            <person name="Parkin I.A."/>
            <person name="Tang H."/>
            <person name="Wang X."/>
            <person name="Chiquet J."/>
            <person name="Belcram H."/>
            <person name="Tong C."/>
            <person name="Samans B."/>
            <person name="Correa M."/>
            <person name="Da Silva C."/>
            <person name="Just J."/>
            <person name="Falentin C."/>
            <person name="Koh C.S."/>
            <person name="Le Clainche I."/>
            <person name="Bernard M."/>
            <person name="Bento P."/>
            <person name="Noel B."/>
            <person name="Labadie K."/>
            <person name="Alberti A."/>
            <person name="Charles M."/>
            <person name="Arnaud D."/>
            <person name="Guo H."/>
            <person name="Daviaud C."/>
            <person name="Alamery S."/>
            <person name="Jabbari K."/>
            <person name="Zhao M."/>
            <person name="Edger P.P."/>
            <person name="Chelaifa H."/>
            <person name="Tack D."/>
            <person name="Lassalle G."/>
            <person name="Mestiri I."/>
            <person name="Schnel N."/>
            <person name="Le Paslier M.C."/>
            <person name="Fan G."/>
            <person name="Renault V."/>
            <person name="Bayer P.E."/>
            <person name="Golicz A.A."/>
            <person name="Manoli S."/>
            <person name="Lee T.H."/>
            <person name="Thi V.H."/>
            <person name="Chalabi S."/>
            <person name="Hu Q."/>
            <person name="Fan C."/>
            <person name="Tollenaere R."/>
            <person name="Lu Y."/>
            <person name="Battail C."/>
            <person name="Shen J."/>
            <person name="Sidebottom C.H."/>
            <person name="Wang X."/>
            <person name="Canaguier A."/>
            <person name="Chauveau A."/>
            <person name="Berard A."/>
            <person name="Deniot G."/>
            <person name="Guan M."/>
            <person name="Liu Z."/>
            <person name="Sun F."/>
            <person name="Lim Y.P."/>
            <person name="Lyons E."/>
            <person name="Town C.D."/>
            <person name="Bancroft I."/>
            <person name="Wang X."/>
            <person name="Meng J."/>
            <person name="Ma J."/>
            <person name="Pires J.C."/>
            <person name="King G.J."/>
            <person name="Brunel D."/>
            <person name="Delourme R."/>
            <person name="Renard M."/>
            <person name="Aury J.M."/>
            <person name="Adams K.L."/>
            <person name="Batley J."/>
            <person name="Snowdon R.J."/>
            <person name="Tost J."/>
            <person name="Edwards D."/>
            <person name="Zhou Y."/>
            <person name="Hua W."/>
            <person name="Sharpe A.G."/>
            <person name="Paterson A.H."/>
            <person name="Guan C."/>
            <person name="Wincker P."/>
        </authorList>
    </citation>
    <scope>NUCLEOTIDE SEQUENCE [LARGE SCALE GENOMIC DNA]</scope>
    <source>
        <strain evidence="8">cv. Darmor-bzh</strain>
    </source>
</reference>
<evidence type="ECO:0000256" key="3">
    <source>
        <dbReference type="ARBA" id="ARBA00022777"/>
    </source>
</evidence>
<dbReference type="InterPro" id="IPR011009">
    <property type="entry name" value="Kinase-like_dom_sf"/>
</dbReference>
<dbReference type="STRING" id="3708.A0A078HWM5"/>
<keyword evidence="4" id="KW-0067">ATP-binding</keyword>
<dbReference type="PANTHER" id="PTHR43671">
    <property type="entry name" value="SERINE/THREONINE-PROTEIN KINASE NEK"/>
    <property type="match status" value="1"/>
</dbReference>
<keyword evidence="8" id="KW-1185">Reference proteome</keyword>
<dbReference type="GO" id="GO:0005524">
    <property type="term" value="F:ATP binding"/>
    <property type="evidence" value="ECO:0007669"/>
    <property type="project" value="UniProtKB-KW"/>
</dbReference>
<evidence type="ECO:0000256" key="4">
    <source>
        <dbReference type="ARBA" id="ARBA00022840"/>
    </source>
</evidence>